<dbReference type="PANTHER" id="PTHR45453:SF1">
    <property type="entry name" value="PHOSPHATE REGULON SENSOR PROTEIN PHOR"/>
    <property type="match status" value="1"/>
</dbReference>
<dbReference type="GO" id="GO:0000155">
    <property type="term" value="F:phosphorelay sensor kinase activity"/>
    <property type="evidence" value="ECO:0007669"/>
    <property type="project" value="InterPro"/>
</dbReference>
<dbReference type="Gene3D" id="3.30.565.10">
    <property type="entry name" value="Histidine kinase-like ATPase, C-terminal domain"/>
    <property type="match status" value="1"/>
</dbReference>
<dbReference type="GO" id="GO:0005886">
    <property type="term" value="C:plasma membrane"/>
    <property type="evidence" value="ECO:0007669"/>
    <property type="project" value="UniProtKB-SubCell"/>
</dbReference>
<evidence type="ECO:0000259" key="11">
    <source>
        <dbReference type="PROSITE" id="PS50109"/>
    </source>
</evidence>
<keyword evidence="7" id="KW-0418">Kinase</keyword>
<dbReference type="OrthoDB" id="368131at2"/>
<organism evidence="12 13">
    <name type="scientific">Halobacillus litoralis</name>
    <dbReference type="NCBI Taxonomy" id="45668"/>
    <lineage>
        <taxon>Bacteria</taxon>
        <taxon>Bacillati</taxon>
        <taxon>Bacillota</taxon>
        <taxon>Bacilli</taxon>
        <taxon>Bacillales</taxon>
        <taxon>Bacillaceae</taxon>
        <taxon>Halobacillus</taxon>
    </lineage>
</organism>
<dbReference type="InterPro" id="IPR004358">
    <property type="entry name" value="Sig_transdc_His_kin-like_C"/>
</dbReference>
<dbReference type="Pfam" id="PF02518">
    <property type="entry name" value="HATPase_c"/>
    <property type="match status" value="1"/>
</dbReference>
<comment type="catalytic activity">
    <reaction evidence="1">
        <text>ATP + protein L-histidine = ADP + protein N-phospho-L-histidine.</text>
        <dbReference type="EC" id="2.7.13.3"/>
    </reaction>
</comment>
<evidence type="ECO:0000256" key="6">
    <source>
        <dbReference type="ARBA" id="ARBA00022741"/>
    </source>
</evidence>
<dbReference type="Proteomes" id="UP000450457">
    <property type="component" value="Unassembled WGS sequence"/>
</dbReference>
<evidence type="ECO:0000256" key="2">
    <source>
        <dbReference type="ARBA" id="ARBA00004651"/>
    </source>
</evidence>
<dbReference type="RefSeq" id="WP_160916916.1">
    <property type="nucleotide sequence ID" value="NZ_WMFA01000017.1"/>
</dbReference>
<dbReference type="PRINTS" id="PR00344">
    <property type="entry name" value="BCTRLSENSOR"/>
</dbReference>
<keyword evidence="6" id="KW-0547">Nucleotide-binding</keyword>
<evidence type="ECO:0000256" key="10">
    <source>
        <dbReference type="SAM" id="Phobius"/>
    </source>
</evidence>
<dbReference type="GO" id="GO:0016036">
    <property type="term" value="P:cellular response to phosphate starvation"/>
    <property type="evidence" value="ECO:0007669"/>
    <property type="project" value="TreeGrafter"/>
</dbReference>
<evidence type="ECO:0000256" key="7">
    <source>
        <dbReference type="ARBA" id="ARBA00022777"/>
    </source>
</evidence>
<dbReference type="InterPro" id="IPR050351">
    <property type="entry name" value="BphY/WalK/GraS-like"/>
</dbReference>
<dbReference type="EMBL" id="WMFA01000017">
    <property type="protein sequence ID" value="MYL73062.1"/>
    <property type="molecule type" value="Genomic_DNA"/>
</dbReference>
<dbReference type="EC" id="2.7.13.3" evidence="3"/>
<dbReference type="InterPro" id="IPR036890">
    <property type="entry name" value="HATPase_C_sf"/>
</dbReference>
<evidence type="ECO:0000256" key="1">
    <source>
        <dbReference type="ARBA" id="ARBA00000085"/>
    </source>
</evidence>
<evidence type="ECO:0000313" key="13">
    <source>
        <dbReference type="Proteomes" id="UP000450457"/>
    </source>
</evidence>
<keyword evidence="5" id="KW-0808">Transferase</keyword>
<reference evidence="12 13" key="1">
    <citation type="submission" date="2019-11" db="EMBL/GenBank/DDBJ databases">
        <title>Genome sequences of 17 halophilic strains isolated from different environments.</title>
        <authorList>
            <person name="Furrow R.E."/>
        </authorList>
    </citation>
    <scope>NUCLEOTIDE SEQUENCE [LARGE SCALE GENOMIC DNA]</scope>
    <source>
        <strain evidence="12 13">SL-4</strain>
    </source>
</reference>
<feature type="domain" description="Histidine kinase" evidence="11">
    <location>
        <begin position="342"/>
        <end position="561"/>
    </location>
</feature>
<dbReference type="InterPro" id="IPR036097">
    <property type="entry name" value="HisK_dim/P_sf"/>
</dbReference>
<feature type="transmembrane region" description="Helical" evidence="10">
    <location>
        <begin position="238"/>
        <end position="260"/>
    </location>
</feature>
<comment type="caution">
    <text evidence="12">The sequence shown here is derived from an EMBL/GenBank/DDBJ whole genome shotgun (WGS) entry which is preliminary data.</text>
</comment>
<evidence type="ECO:0000256" key="8">
    <source>
        <dbReference type="ARBA" id="ARBA00022840"/>
    </source>
</evidence>
<comment type="subcellular location">
    <subcellularLocation>
        <location evidence="2">Cell membrane</location>
        <topology evidence="2">Multi-pass membrane protein</topology>
    </subcellularLocation>
</comment>
<dbReference type="SUPFAM" id="SSF55874">
    <property type="entry name" value="ATPase domain of HSP90 chaperone/DNA topoisomerase II/histidine kinase"/>
    <property type="match status" value="1"/>
</dbReference>
<dbReference type="PROSITE" id="PS50109">
    <property type="entry name" value="HIS_KIN"/>
    <property type="match status" value="1"/>
</dbReference>
<gene>
    <name evidence="12" type="ORF">GLW00_19795</name>
</gene>
<dbReference type="Pfam" id="PF00512">
    <property type="entry name" value="HisKA"/>
    <property type="match status" value="1"/>
</dbReference>
<feature type="transmembrane region" description="Helical" evidence="10">
    <location>
        <begin position="12"/>
        <end position="32"/>
    </location>
</feature>
<keyword evidence="9" id="KW-0902">Two-component regulatory system</keyword>
<dbReference type="SMART" id="SM00388">
    <property type="entry name" value="HisKA"/>
    <property type="match status" value="1"/>
</dbReference>
<dbReference type="FunFam" id="3.30.565.10:FF:000006">
    <property type="entry name" value="Sensor histidine kinase WalK"/>
    <property type="match status" value="1"/>
</dbReference>
<dbReference type="CDD" id="cd00082">
    <property type="entry name" value="HisKA"/>
    <property type="match status" value="1"/>
</dbReference>
<dbReference type="GeneID" id="78009270"/>
<evidence type="ECO:0000256" key="5">
    <source>
        <dbReference type="ARBA" id="ARBA00022679"/>
    </source>
</evidence>
<keyword evidence="10" id="KW-1133">Transmembrane helix</keyword>
<dbReference type="AlphaFoldDB" id="A0A845FEV4"/>
<dbReference type="GO" id="GO:0005524">
    <property type="term" value="F:ATP binding"/>
    <property type="evidence" value="ECO:0007669"/>
    <property type="project" value="UniProtKB-KW"/>
</dbReference>
<dbReference type="InterPro" id="IPR003661">
    <property type="entry name" value="HisK_dim/P_dom"/>
</dbReference>
<dbReference type="PANTHER" id="PTHR45453">
    <property type="entry name" value="PHOSPHATE REGULON SENSOR PROTEIN PHOR"/>
    <property type="match status" value="1"/>
</dbReference>
<keyword evidence="4" id="KW-0597">Phosphoprotein</keyword>
<dbReference type="GO" id="GO:0004721">
    <property type="term" value="F:phosphoprotein phosphatase activity"/>
    <property type="evidence" value="ECO:0007669"/>
    <property type="project" value="TreeGrafter"/>
</dbReference>
<keyword evidence="8" id="KW-0067">ATP-binding</keyword>
<dbReference type="InterPro" id="IPR003594">
    <property type="entry name" value="HATPase_dom"/>
</dbReference>
<dbReference type="Gene3D" id="1.10.287.130">
    <property type="match status" value="1"/>
</dbReference>
<evidence type="ECO:0000256" key="4">
    <source>
        <dbReference type="ARBA" id="ARBA00022553"/>
    </source>
</evidence>
<evidence type="ECO:0000313" key="12">
    <source>
        <dbReference type="EMBL" id="MYL73062.1"/>
    </source>
</evidence>
<dbReference type="SUPFAM" id="SSF47384">
    <property type="entry name" value="Homodimeric domain of signal transducing histidine kinase"/>
    <property type="match status" value="1"/>
</dbReference>
<sequence>MKRKLTRQFVSQHVTFLIVSLLLITGFFVYLYQSLTKYEYDTDFTRATEDYIVSNLEFPDKTEVQINNRLEENVKRNEGWLQLIDANSGEVVDSVHTPSQIPNHYTVTDLIRISKEEVHSDYEYVHWNLDNKQLVALYGHPSISHTLINEVKNTQEQSFQNIQTKLNEVNGWFALYDKSGQIQKAFNLSGTPQVLEVLSSSKSEKNFDTATKIIQGHMLIIGVPINHSNGSWTLDDKLGFSVIINLGIFLLCVILSLFLLSYWHANKWGKPIIHMIDWIENLSEGKLTPPSKPRFGYINRRKRAPGVFREIFESLNLLTNELDKSKKRDQELITMREEWISGLSHDLKTPLSSVMGYSLLLENPDYEWSKEELNGIGATLKHKSEYMNELIEDLSLTYKLKYNALPLAKEKVDIASFIQGCVVSFLNNPSFESAHIDFLNQTNRRINAPIDPKWFKRIMDNLLANAVKYNYQDPYIAVKLVNDFQSFYIVIQDNGVGMDQETIDNLFDRYYRGTASTDSQNGSGLGLAITKQLVEAHQGSIKVESEQNEGTQILMEFPINMEE</sequence>
<dbReference type="SMART" id="SM00387">
    <property type="entry name" value="HATPase_c"/>
    <property type="match status" value="1"/>
</dbReference>
<evidence type="ECO:0000256" key="9">
    <source>
        <dbReference type="ARBA" id="ARBA00023012"/>
    </source>
</evidence>
<dbReference type="InterPro" id="IPR005467">
    <property type="entry name" value="His_kinase_dom"/>
</dbReference>
<proteinExistence type="predicted"/>
<keyword evidence="10" id="KW-0812">Transmembrane</keyword>
<name>A0A845FEV4_9BACI</name>
<evidence type="ECO:0000256" key="3">
    <source>
        <dbReference type="ARBA" id="ARBA00012438"/>
    </source>
</evidence>
<protein>
    <recommendedName>
        <fullName evidence="3">histidine kinase</fullName>
        <ecNumber evidence="3">2.7.13.3</ecNumber>
    </recommendedName>
</protein>
<keyword evidence="10" id="KW-0472">Membrane</keyword>
<accession>A0A845FEV4</accession>